<dbReference type="GO" id="GO:0016787">
    <property type="term" value="F:hydrolase activity"/>
    <property type="evidence" value="ECO:0007669"/>
    <property type="project" value="UniProtKB-KW"/>
</dbReference>
<dbReference type="Proteomes" id="UP000542125">
    <property type="component" value="Unassembled WGS sequence"/>
</dbReference>
<organism evidence="2 3">
    <name type="scientific">Pigmentiphaga litoralis</name>
    <dbReference type="NCBI Taxonomy" id="516702"/>
    <lineage>
        <taxon>Bacteria</taxon>
        <taxon>Pseudomonadati</taxon>
        <taxon>Pseudomonadota</taxon>
        <taxon>Betaproteobacteria</taxon>
        <taxon>Burkholderiales</taxon>
        <taxon>Alcaligenaceae</taxon>
        <taxon>Pigmentiphaga</taxon>
    </lineage>
</organism>
<gene>
    <name evidence="2" type="ORF">FHW18_002472</name>
</gene>
<dbReference type="AlphaFoldDB" id="A0A7Y9IUA4"/>
<keyword evidence="2" id="KW-0378">Hydrolase</keyword>
<proteinExistence type="predicted"/>
<dbReference type="InterPro" id="IPR006680">
    <property type="entry name" value="Amidohydro-rel"/>
</dbReference>
<dbReference type="InterPro" id="IPR052358">
    <property type="entry name" value="Aro_Compnd_Degr_Hydrolases"/>
</dbReference>
<dbReference type="PANTHER" id="PTHR35563:SF2">
    <property type="entry name" value="BARREL METAL-DEPENDENT HYDROLASE, PUTATIVE (AFU_ORTHOLOGUE AFUA_1G16240)-RELATED"/>
    <property type="match status" value="1"/>
</dbReference>
<feature type="domain" description="Amidohydrolase-related" evidence="1">
    <location>
        <begin position="36"/>
        <end position="293"/>
    </location>
</feature>
<evidence type="ECO:0000313" key="3">
    <source>
        <dbReference type="Proteomes" id="UP000542125"/>
    </source>
</evidence>
<dbReference type="EMBL" id="JACBYR010000001">
    <property type="protein sequence ID" value="NYE83201.1"/>
    <property type="molecule type" value="Genomic_DNA"/>
</dbReference>
<name>A0A7Y9IUA4_9BURK</name>
<comment type="caution">
    <text evidence="2">The sequence shown here is derived from an EMBL/GenBank/DDBJ whole genome shotgun (WGS) entry which is preliminary data.</text>
</comment>
<evidence type="ECO:0000313" key="2">
    <source>
        <dbReference type="EMBL" id="NYE83201.1"/>
    </source>
</evidence>
<keyword evidence="3" id="KW-1185">Reference proteome</keyword>
<protein>
    <submittedName>
        <fullName evidence="2">Putative TIM-barrel fold metal-dependent hydrolase</fullName>
    </submittedName>
</protein>
<dbReference type="RefSeq" id="WP_179586665.1">
    <property type="nucleotide sequence ID" value="NZ_JACBYR010000001.1"/>
</dbReference>
<accession>A0A7Y9IUA4</accession>
<dbReference type="Pfam" id="PF04909">
    <property type="entry name" value="Amidohydro_2"/>
    <property type="match status" value="1"/>
</dbReference>
<dbReference type="InterPro" id="IPR032466">
    <property type="entry name" value="Metal_Hydrolase"/>
</dbReference>
<dbReference type="Gene3D" id="3.20.20.140">
    <property type="entry name" value="Metal-dependent hydrolases"/>
    <property type="match status" value="1"/>
</dbReference>
<sequence length="296" mass="33003">MLPEFVSSLEAGAVTSYLPHLPRPSPPRQRLPVGACDCHFHVFEDAYPYADPRSYTPTPAPMASYVYLKSTLGIDRAVLIQPSVYGRDHALFEAALAAHGAWMRGVAVVYGDTPDSDIARWDRLGARGTRCNALYEGGATLEEMTRVVDRVRPLGWHVQLLVDVARSPRIAIDIAERDVPIVVDHFGHFPVDRGVRDPGFANLVSLVREGRAWVKLSAAYRLTPERRDFSHLQPLVDALLRAGPDRLVWGTDWPHPAMHAPMIDDGVLADAVLDWLSPADRQRVLVDNPTALYWHR</sequence>
<dbReference type="SUPFAM" id="SSF51556">
    <property type="entry name" value="Metallo-dependent hydrolases"/>
    <property type="match status" value="1"/>
</dbReference>
<dbReference type="PANTHER" id="PTHR35563">
    <property type="entry name" value="BARREL METAL-DEPENDENT HYDROLASE, PUTATIVE (AFU_ORTHOLOGUE AFUA_1G16240)-RELATED"/>
    <property type="match status" value="1"/>
</dbReference>
<reference evidence="2 3" key="1">
    <citation type="submission" date="2020-07" db="EMBL/GenBank/DDBJ databases">
        <title>Genomic Encyclopedia of Type Strains, Phase IV (KMG-V): Genome sequencing to study the core and pangenomes of soil and plant-associated prokaryotes.</title>
        <authorList>
            <person name="Whitman W."/>
        </authorList>
    </citation>
    <scope>NUCLEOTIDE SEQUENCE [LARGE SCALE GENOMIC DNA]</scope>
    <source>
        <strain evidence="2 3">SAS40</strain>
    </source>
</reference>
<evidence type="ECO:0000259" key="1">
    <source>
        <dbReference type="Pfam" id="PF04909"/>
    </source>
</evidence>